<dbReference type="Proteomes" id="UP000323521">
    <property type="component" value="Chromosome"/>
</dbReference>
<comment type="function">
    <text evidence="7">Succinyl-CoA synthetase functions in the citric acid cycle (TCA), coupling the hydrolysis of succinyl-CoA to the synthesis of either ATP or GTP and thus represents the only step of substrate-level phosphorylation in the TCA. The alpha subunit of the enzyme binds the substrates coenzyme A and phosphate, while succinate binding and nucleotide specificity is provided by the beta subunit.</text>
</comment>
<dbReference type="Gene3D" id="3.40.50.261">
    <property type="entry name" value="Succinyl-CoA synthetase domains"/>
    <property type="match status" value="1"/>
</dbReference>
<dbReference type="GO" id="GO:0004776">
    <property type="term" value="F:succinate-CoA ligase (GDP-forming) activity"/>
    <property type="evidence" value="ECO:0007669"/>
    <property type="project" value="TreeGrafter"/>
</dbReference>
<evidence type="ECO:0000256" key="6">
    <source>
        <dbReference type="RuleBase" id="RU000677"/>
    </source>
</evidence>
<dbReference type="PRINTS" id="PR01798">
    <property type="entry name" value="SCOASYNTHASE"/>
</dbReference>
<name>A0A3G1KM13_FORW1</name>
<organism evidence="9 10">
    <name type="scientific">Formimonas warabiya</name>
    <dbReference type="NCBI Taxonomy" id="1761012"/>
    <lineage>
        <taxon>Bacteria</taxon>
        <taxon>Bacillati</taxon>
        <taxon>Bacillota</taxon>
        <taxon>Clostridia</taxon>
        <taxon>Eubacteriales</taxon>
        <taxon>Peptococcaceae</taxon>
        <taxon>Candidatus Formimonas</taxon>
    </lineage>
</organism>
<dbReference type="Gene3D" id="3.40.50.720">
    <property type="entry name" value="NAD(P)-binding Rossmann-like Domain"/>
    <property type="match status" value="1"/>
</dbReference>
<comment type="similarity">
    <text evidence="4 6">Belongs to the succinate/malate CoA ligase alpha subunit family.</text>
</comment>
<dbReference type="InterPro" id="IPR005811">
    <property type="entry name" value="SUCC_ACL_C"/>
</dbReference>
<dbReference type="GO" id="GO:0000166">
    <property type="term" value="F:nucleotide binding"/>
    <property type="evidence" value="ECO:0007669"/>
    <property type="project" value="UniProtKB-KW"/>
</dbReference>
<comment type="catalytic activity">
    <reaction evidence="7">
        <text>succinate + ATP + CoA = succinyl-CoA + ADP + phosphate</text>
        <dbReference type="Rhea" id="RHEA:17661"/>
        <dbReference type="ChEBI" id="CHEBI:30031"/>
        <dbReference type="ChEBI" id="CHEBI:30616"/>
        <dbReference type="ChEBI" id="CHEBI:43474"/>
        <dbReference type="ChEBI" id="CHEBI:57287"/>
        <dbReference type="ChEBI" id="CHEBI:57292"/>
        <dbReference type="ChEBI" id="CHEBI:456216"/>
        <dbReference type="EC" id="6.2.1.5"/>
    </reaction>
</comment>
<dbReference type="PANTHER" id="PTHR11117:SF2">
    <property type="entry name" value="SUCCINATE--COA LIGASE [ADP_GDP-FORMING] SUBUNIT ALPHA, MITOCHONDRIAL"/>
    <property type="match status" value="1"/>
</dbReference>
<dbReference type="SUPFAM" id="SSF51735">
    <property type="entry name" value="NAD(P)-binding Rossmann-fold domains"/>
    <property type="match status" value="1"/>
</dbReference>
<accession>A0A3G1KM13</accession>
<dbReference type="InterPro" id="IPR005810">
    <property type="entry name" value="CoA_lig_alpha"/>
</dbReference>
<dbReference type="RefSeq" id="WP_148132610.1">
    <property type="nucleotide sequence ID" value="NZ_CP017634.1"/>
</dbReference>
<gene>
    <name evidence="9" type="ORF">DCMF_00460</name>
</gene>
<comment type="pathway">
    <text evidence="7">Carbohydrate metabolism; tricarboxylic acid cycle; succinate from succinyl-CoA (ligase route): step 1/1.</text>
</comment>
<dbReference type="SUPFAM" id="SSF52210">
    <property type="entry name" value="Succinyl-CoA synthetase domains"/>
    <property type="match status" value="1"/>
</dbReference>
<sequence>MSILLTKDTRAVIQGISGKIGSVQAMWMKKYGTNIVAGVTPGKGGIKIEEIPVCDDVAETVEKYGANAAVLFVPAPFAKDAVLEAVDAGIKLIVCVPEHIPVNDTLLMRAKAQEKGVILIGPNTPGIISPGIGKLGIMPANMFNKGGIGLISRSGTLSYEVAGYINEAGYGESTMIGIGGDQIRGTDASFLLKEFEEDPETDMVVLVGEIGGSFEEDAAAFAKTMKKPVIAFIAGKNAPAGKRMGHAGAIITGHQGTVESKTKALREAGVMVAERIPDITSMIHKIYGK</sequence>
<evidence type="ECO:0000313" key="10">
    <source>
        <dbReference type="Proteomes" id="UP000323521"/>
    </source>
</evidence>
<dbReference type="InterPro" id="IPR016102">
    <property type="entry name" value="Succinyl-CoA_synth-like"/>
</dbReference>
<evidence type="ECO:0000313" key="9">
    <source>
        <dbReference type="EMBL" id="ATW23470.1"/>
    </source>
</evidence>
<dbReference type="InterPro" id="IPR033847">
    <property type="entry name" value="Citrt_syn/SCS-alpha_CS"/>
</dbReference>
<dbReference type="AlphaFoldDB" id="A0A3G1KM13"/>
<evidence type="ECO:0000256" key="4">
    <source>
        <dbReference type="ARBA" id="ARBA00060724"/>
    </source>
</evidence>
<evidence type="ECO:0000256" key="5">
    <source>
        <dbReference type="PIRSR" id="PIRSR001553-1"/>
    </source>
</evidence>
<keyword evidence="2 6" id="KW-0436">Ligase</keyword>
<evidence type="ECO:0000259" key="8">
    <source>
        <dbReference type="SMART" id="SM00881"/>
    </source>
</evidence>
<dbReference type="GO" id="GO:0004775">
    <property type="term" value="F:succinate-CoA ligase (ADP-forming) activity"/>
    <property type="evidence" value="ECO:0007669"/>
    <property type="project" value="UniProtKB-EC"/>
</dbReference>
<evidence type="ECO:0000256" key="1">
    <source>
        <dbReference type="ARBA" id="ARBA00022532"/>
    </source>
</evidence>
<feature type="active site" description="Tele-phosphohistidine intermediate" evidence="5">
    <location>
        <position position="246"/>
    </location>
</feature>
<keyword evidence="3 7" id="KW-0547">Nucleotide-binding</keyword>
<proteinExistence type="inferred from homology"/>
<dbReference type="EMBL" id="CP017634">
    <property type="protein sequence ID" value="ATW23470.1"/>
    <property type="molecule type" value="Genomic_DNA"/>
</dbReference>
<dbReference type="NCBIfam" id="TIGR01019">
    <property type="entry name" value="sucCoAalpha"/>
    <property type="match status" value="1"/>
</dbReference>
<keyword evidence="10" id="KW-1185">Reference proteome</keyword>
<dbReference type="PIRSF" id="PIRSF001553">
    <property type="entry name" value="SucCS_alpha"/>
    <property type="match status" value="1"/>
</dbReference>
<evidence type="ECO:0000256" key="2">
    <source>
        <dbReference type="ARBA" id="ARBA00022598"/>
    </source>
</evidence>
<evidence type="ECO:0000256" key="7">
    <source>
        <dbReference type="RuleBase" id="RU000699"/>
    </source>
</evidence>
<dbReference type="PROSITE" id="PS00399">
    <property type="entry name" value="SUCCINYL_COA_LIG_2"/>
    <property type="match status" value="1"/>
</dbReference>
<dbReference type="OrthoDB" id="9807196at2"/>
<dbReference type="Pfam" id="PF00549">
    <property type="entry name" value="Ligase_CoA"/>
    <property type="match status" value="1"/>
</dbReference>
<dbReference type="KEGG" id="fwa:DCMF_00460"/>
<feature type="domain" description="CoA-binding" evidence="8">
    <location>
        <begin position="4"/>
        <end position="100"/>
    </location>
</feature>
<dbReference type="InterPro" id="IPR003781">
    <property type="entry name" value="CoA-bd"/>
</dbReference>
<dbReference type="NCBIfam" id="NF004230">
    <property type="entry name" value="PRK05678.1"/>
    <property type="match status" value="1"/>
</dbReference>
<protein>
    <recommendedName>
        <fullName evidence="7">Succinate--CoA ligase [ADP-forming] subunit alpha</fullName>
        <ecNumber evidence="7">6.2.1.5</ecNumber>
    </recommendedName>
</protein>
<dbReference type="InterPro" id="IPR017440">
    <property type="entry name" value="Cit_synth/succinyl-CoA_lig_AS"/>
</dbReference>
<evidence type="ECO:0000256" key="3">
    <source>
        <dbReference type="ARBA" id="ARBA00022741"/>
    </source>
</evidence>
<dbReference type="EC" id="6.2.1.5" evidence="7"/>
<dbReference type="Pfam" id="PF02629">
    <property type="entry name" value="CoA_binding"/>
    <property type="match status" value="1"/>
</dbReference>
<dbReference type="GO" id="GO:0009361">
    <property type="term" value="C:succinate-CoA ligase complex (ADP-forming)"/>
    <property type="evidence" value="ECO:0007669"/>
    <property type="project" value="TreeGrafter"/>
</dbReference>
<comment type="subunit">
    <text evidence="7">Heterotetramer of two alpha and two beta subunits.</text>
</comment>
<keyword evidence="1 7" id="KW-0816">Tricarboxylic acid cycle</keyword>
<dbReference type="PANTHER" id="PTHR11117">
    <property type="entry name" value="SUCCINYL-COA LIGASE SUBUNIT ALPHA"/>
    <property type="match status" value="1"/>
</dbReference>
<dbReference type="SMART" id="SM00881">
    <property type="entry name" value="CoA_binding"/>
    <property type="match status" value="1"/>
</dbReference>
<dbReference type="UniPathway" id="UPA00223">
    <property type="reaction ID" value="UER00999"/>
</dbReference>
<dbReference type="FunFam" id="3.40.50.720:FF:000277">
    <property type="entry name" value="Succinate--CoA ligase [ADP-forming] subunit alpha"/>
    <property type="match status" value="1"/>
</dbReference>
<dbReference type="GO" id="GO:0006099">
    <property type="term" value="P:tricarboxylic acid cycle"/>
    <property type="evidence" value="ECO:0007669"/>
    <property type="project" value="UniProtKB-UniPathway"/>
</dbReference>
<dbReference type="PROSITE" id="PS01216">
    <property type="entry name" value="SUCCINYL_COA_LIG_1"/>
    <property type="match status" value="1"/>
</dbReference>
<dbReference type="InterPro" id="IPR036291">
    <property type="entry name" value="NAD(P)-bd_dom_sf"/>
</dbReference>
<reference evidence="9 10" key="1">
    <citation type="submission" date="2016-10" db="EMBL/GenBank/DDBJ databases">
        <title>Complete Genome Sequence of Peptococcaceae strain DCMF.</title>
        <authorList>
            <person name="Edwards R.J."/>
            <person name="Holland S.I."/>
            <person name="Deshpande N.P."/>
            <person name="Wong Y.K."/>
            <person name="Ertan H."/>
            <person name="Manefield M."/>
            <person name="Russell T.L."/>
            <person name="Lee M.J."/>
        </authorList>
    </citation>
    <scope>NUCLEOTIDE SEQUENCE [LARGE SCALE GENOMIC DNA]</scope>
    <source>
        <strain evidence="9 10">DCMF</strain>
    </source>
</reference>